<evidence type="ECO:0000313" key="8">
    <source>
        <dbReference type="EMBL" id="HIW92807.1"/>
    </source>
</evidence>
<comment type="similarity">
    <text evidence="1">Belongs to the peptidase C40 family.</text>
</comment>
<dbReference type="Proteomes" id="UP000824190">
    <property type="component" value="Unassembled WGS sequence"/>
</dbReference>
<evidence type="ECO:0000256" key="2">
    <source>
        <dbReference type="ARBA" id="ARBA00022670"/>
    </source>
</evidence>
<dbReference type="PANTHER" id="PTHR47359">
    <property type="entry name" value="PEPTIDOGLYCAN DL-ENDOPEPTIDASE CWLO"/>
    <property type="match status" value="1"/>
</dbReference>
<evidence type="ECO:0000259" key="7">
    <source>
        <dbReference type="PROSITE" id="PS51935"/>
    </source>
</evidence>
<reference evidence="8" key="1">
    <citation type="journal article" date="2021" name="PeerJ">
        <title>Extensive microbial diversity within the chicken gut microbiome revealed by metagenomics and culture.</title>
        <authorList>
            <person name="Gilroy R."/>
            <person name="Ravi A."/>
            <person name="Getino M."/>
            <person name="Pursley I."/>
            <person name="Horton D.L."/>
            <person name="Alikhan N.F."/>
            <person name="Baker D."/>
            <person name="Gharbi K."/>
            <person name="Hall N."/>
            <person name="Watson M."/>
            <person name="Adriaenssens E.M."/>
            <person name="Foster-Nyarko E."/>
            <person name="Jarju S."/>
            <person name="Secka A."/>
            <person name="Antonio M."/>
            <person name="Oren A."/>
            <person name="Chaudhuri R.R."/>
            <person name="La Ragione R."/>
            <person name="Hildebrand F."/>
            <person name="Pallen M.J."/>
        </authorList>
    </citation>
    <scope>NUCLEOTIDE SEQUENCE</scope>
    <source>
        <strain evidence="8">CHK32-1732</strain>
    </source>
</reference>
<feature type="domain" description="NlpC/P60" evidence="7">
    <location>
        <begin position="86"/>
        <end position="200"/>
    </location>
</feature>
<dbReference type="PROSITE" id="PS51935">
    <property type="entry name" value="NLPC_P60"/>
    <property type="match status" value="1"/>
</dbReference>
<evidence type="ECO:0000256" key="3">
    <source>
        <dbReference type="ARBA" id="ARBA00022801"/>
    </source>
</evidence>
<protein>
    <submittedName>
        <fullName evidence="8">C40 family peptidase</fullName>
    </submittedName>
</protein>
<evidence type="ECO:0000256" key="6">
    <source>
        <dbReference type="SAM" id="SignalP"/>
    </source>
</evidence>
<accession>A0A9D1RS69</accession>
<dbReference type="GO" id="GO:0006508">
    <property type="term" value="P:proteolysis"/>
    <property type="evidence" value="ECO:0007669"/>
    <property type="project" value="UniProtKB-KW"/>
</dbReference>
<dbReference type="InterPro" id="IPR051794">
    <property type="entry name" value="PG_Endopeptidase_C40"/>
</dbReference>
<sequence>MGKHSLKKDHSRRNAAVAAAVGVSAVIALPATAQAVTVQVPGTDQSVEVPDEAVDFAGQYVDVDSYLAEAENVSSPSAPAAPSAEQSTGQKIADAAMSKQGAPYSWGATGPDAFDCSGLTSWAYKQVGKSIPRTSSDQAYSGTPVSLDALKPGDIVSYYGGASHVAIYIGDNKVVQAVNEGTPVQVNDLNYMPVNNAVRF</sequence>
<proteinExistence type="inferred from homology"/>
<dbReference type="InterPro" id="IPR038765">
    <property type="entry name" value="Papain-like_cys_pep_sf"/>
</dbReference>
<keyword evidence="2" id="KW-0645">Protease</keyword>
<dbReference type="Gene3D" id="3.90.1720.10">
    <property type="entry name" value="endopeptidase domain like (from Nostoc punctiforme)"/>
    <property type="match status" value="1"/>
</dbReference>
<feature type="region of interest" description="Disordered" evidence="5">
    <location>
        <begin position="71"/>
        <end position="90"/>
    </location>
</feature>
<dbReference type="EMBL" id="DXGC01000124">
    <property type="protein sequence ID" value="HIW92807.1"/>
    <property type="molecule type" value="Genomic_DNA"/>
</dbReference>
<keyword evidence="6" id="KW-0732">Signal</keyword>
<feature type="signal peptide" evidence="6">
    <location>
        <begin position="1"/>
        <end position="35"/>
    </location>
</feature>
<evidence type="ECO:0000256" key="5">
    <source>
        <dbReference type="SAM" id="MobiDB-lite"/>
    </source>
</evidence>
<dbReference type="PANTHER" id="PTHR47359:SF3">
    <property type="entry name" value="NLP_P60 DOMAIN-CONTAINING PROTEIN-RELATED"/>
    <property type="match status" value="1"/>
</dbReference>
<comment type="caution">
    <text evidence="8">The sequence shown here is derived from an EMBL/GenBank/DDBJ whole genome shotgun (WGS) entry which is preliminary data.</text>
</comment>
<reference evidence="8" key="2">
    <citation type="submission" date="2021-04" db="EMBL/GenBank/DDBJ databases">
        <authorList>
            <person name="Gilroy R."/>
        </authorList>
    </citation>
    <scope>NUCLEOTIDE SEQUENCE</scope>
    <source>
        <strain evidence="8">CHK32-1732</strain>
    </source>
</reference>
<organism evidence="8 9">
    <name type="scientific">Candidatus Corynebacterium avicola</name>
    <dbReference type="NCBI Taxonomy" id="2838527"/>
    <lineage>
        <taxon>Bacteria</taxon>
        <taxon>Bacillati</taxon>
        <taxon>Actinomycetota</taxon>
        <taxon>Actinomycetes</taxon>
        <taxon>Mycobacteriales</taxon>
        <taxon>Corynebacteriaceae</taxon>
        <taxon>Corynebacterium</taxon>
    </lineage>
</organism>
<gene>
    <name evidence="8" type="ORF">H9870_14230</name>
</gene>
<evidence type="ECO:0000313" key="9">
    <source>
        <dbReference type="Proteomes" id="UP000824190"/>
    </source>
</evidence>
<dbReference type="GO" id="GO:0008234">
    <property type="term" value="F:cysteine-type peptidase activity"/>
    <property type="evidence" value="ECO:0007669"/>
    <property type="project" value="UniProtKB-KW"/>
</dbReference>
<dbReference type="InterPro" id="IPR000064">
    <property type="entry name" value="NLP_P60_dom"/>
</dbReference>
<keyword evidence="4" id="KW-0788">Thiol protease</keyword>
<dbReference type="Pfam" id="PF00877">
    <property type="entry name" value="NLPC_P60"/>
    <property type="match status" value="1"/>
</dbReference>
<keyword evidence="3" id="KW-0378">Hydrolase</keyword>
<feature type="compositionally biased region" description="Low complexity" evidence="5">
    <location>
        <begin position="74"/>
        <end position="84"/>
    </location>
</feature>
<name>A0A9D1RS69_9CORY</name>
<dbReference type="AlphaFoldDB" id="A0A9D1RS69"/>
<dbReference type="SUPFAM" id="SSF54001">
    <property type="entry name" value="Cysteine proteinases"/>
    <property type="match status" value="1"/>
</dbReference>
<feature type="chain" id="PRO_5039368022" evidence="6">
    <location>
        <begin position="36"/>
        <end position="200"/>
    </location>
</feature>
<evidence type="ECO:0000256" key="1">
    <source>
        <dbReference type="ARBA" id="ARBA00007074"/>
    </source>
</evidence>
<evidence type="ECO:0000256" key="4">
    <source>
        <dbReference type="ARBA" id="ARBA00022807"/>
    </source>
</evidence>